<feature type="transmembrane region" description="Helical" evidence="1">
    <location>
        <begin position="7"/>
        <end position="28"/>
    </location>
</feature>
<organism evidence="2">
    <name type="scientific">Pseudomonas aeruginosa</name>
    <dbReference type="NCBI Taxonomy" id="287"/>
    <lineage>
        <taxon>Bacteria</taxon>
        <taxon>Pseudomonadati</taxon>
        <taxon>Pseudomonadota</taxon>
        <taxon>Gammaproteobacteria</taxon>
        <taxon>Pseudomonadales</taxon>
        <taxon>Pseudomonadaceae</taxon>
        <taxon>Pseudomonas</taxon>
    </lineage>
</organism>
<protein>
    <submittedName>
        <fullName evidence="2">Uncharacterized protein</fullName>
    </submittedName>
</protein>
<keyword evidence="1" id="KW-0472">Membrane</keyword>
<dbReference type="RefSeq" id="WP_172689486.1">
    <property type="nucleotide sequence ID" value="NZ_CP077975.1"/>
</dbReference>
<name>A0A218MB04_PSEAI</name>
<keyword evidence="1" id="KW-1133">Transmembrane helix</keyword>
<geneLocation type="plasmid" evidence="2">
    <name>p14057B</name>
</geneLocation>
<keyword evidence="1" id="KW-0812">Transmembrane</keyword>
<evidence type="ECO:0000256" key="1">
    <source>
        <dbReference type="SAM" id="Phobius"/>
    </source>
</evidence>
<keyword evidence="2" id="KW-0614">Plasmid</keyword>
<feature type="transmembrane region" description="Helical" evidence="1">
    <location>
        <begin position="59"/>
        <end position="76"/>
    </location>
</feature>
<accession>A0A218MB04</accession>
<proteinExistence type="predicted"/>
<evidence type="ECO:0000313" key="2">
    <source>
        <dbReference type="EMBL" id="ASD54132.1"/>
    </source>
</evidence>
<dbReference type="AlphaFoldDB" id="A0A218MB04"/>
<sequence>MIETQLEVLYLAGLLLMVDCICCFIAAYRKNPTLGAVAGGGTAGALALVLLTRMVPFPMAALASIAVGAVITWMKVKALSPVEVTHG</sequence>
<reference evidence="2" key="1">
    <citation type="journal article" date="2018" name="Virulence">
        <title>Coexistence of two novel resistance plasmids, blaKPC-2-carrying p14057A and tetA(A) -carrying p14057B, in Pseudomonas aeruginosa.</title>
        <authorList>
            <person name="Shi L."/>
            <person name="Liang Q."/>
            <person name="Feng J."/>
            <person name="Zhan Z."/>
            <person name="Zhao Y."/>
            <person name="Yang W."/>
            <person name="Yang H."/>
            <person name="Chen Y."/>
            <person name="Huang M."/>
            <person name="Tong Y."/>
            <person name="Li X."/>
            <person name="Yin Z."/>
            <person name="Wang J."/>
            <person name="Zhou D."/>
        </authorList>
    </citation>
    <scope>NUCLEOTIDE SEQUENCE</scope>
    <source>
        <plasmid evidence="2">p14057B</plasmid>
    </source>
</reference>
<dbReference type="EMBL" id="KY296096">
    <property type="protein sequence ID" value="ASD54132.1"/>
    <property type="molecule type" value="Genomic_DNA"/>
</dbReference>